<keyword evidence="2" id="KW-1185">Reference proteome</keyword>
<dbReference type="OrthoDB" id="695752at2759"/>
<dbReference type="AlphaFoldDB" id="A0A811RRY2"/>
<evidence type="ECO:0000313" key="1">
    <source>
        <dbReference type="EMBL" id="CAD6272368.1"/>
    </source>
</evidence>
<sequence>MTEEELPDAELRWDREEAPLVWYFQARGDLLAPKEFLKLGPRGREFKALSQFYQKLALEIHIMSLWTMKEADFCSMQWIQIGFLNLVVCNHGTLKYTSTIDELAKSFHLNKSCSILISYNCMVEPNWNRRRHCERSGDHHALLNISIERTIVNVYDSRGSQRQNIHPFIEALKNLVNALSGSQVWPLSPFRNLDDLRTYFESVAKLFLTVFHHFHVFQTEVSSTPGQTDLEISGFQEDLSGSIIDKVMNPKGVYHLL</sequence>
<comment type="caution">
    <text evidence="1">The sequence shown here is derived from an EMBL/GenBank/DDBJ whole genome shotgun (WGS) entry which is preliminary data.</text>
</comment>
<dbReference type="Proteomes" id="UP000604825">
    <property type="component" value="Unassembled WGS sequence"/>
</dbReference>
<dbReference type="EMBL" id="CAJGYO010000016">
    <property type="protein sequence ID" value="CAD6272368.1"/>
    <property type="molecule type" value="Genomic_DNA"/>
</dbReference>
<name>A0A811RRY2_9POAL</name>
<reference evidence="1" key="1">
    <citation type="submission" date="2020-10" db="EMBL/GenBank/DDBJ databases">
        <authorList>
            <person name="Han B."/>
            <person name="Lu T."/>
            <person name="Zhao Q."/>
            <person name="Huang X."/>
            <person name="Zhao Y."/>
        </authorList>
    </citation>
    <scope>NUCLEOTIDE SEQUENCE</scope>
</reference>
<evidence type="ECO:0000313" key="2">
    <source>
        <dbReference type="Proteomes" id="UP000604825"/>
    </source>
</evidence>
<accession>A0A811RRY2</accession>
<organism evidence="1 2">
    <name type="scientific">Miscanthus lutarioriparius</name>
    <dbReference type="NCBI Taxonomy" id="422564"/>
    <lineage>
        <taxon>Eukaryota</taxon>
        <taxon>Viridiplantae</taxon>
        <taxon>Streptophyta</taxon>
        <taxon>Embryophyta</taxon>
        <taxon>Tracheophyta</taxon>
        <taxon>Spermatophyta</taxon>
        <taxon>Magnoliopsida</taxon>
        <taxon>Liliopsida</taxon>
        <taxon>Poales</taxon>
        <taxon>Poaceae</taxon>
        <taxon>PACMAD clade</taxon>
        <taxon>Panicoideae</taxon>
        <taxon>Andropogonodae</taxon>
        <taxon>Andropogoneae</taxon>
        <taxon>Saccharinae</taxon>
        <taxon>Miscanthus</taxon>
    </lineage>
</organism>
<gene>
    <name evidence="1" type="ORF">NCGR_LOCUS55643</name>
</gene>
<protein>
    <submittedName>
        <fullName evidence="1">Uncharacterized protein</fullName>
    </submittedName>
</protein>
<proteinExistence type="predicted"/>